<comment type="caution">
    <text evidence="2">The sequence shown here is derived from an EMBL/GenBank/DDBJ whole genome shotgun (WGS) entry which is preliminary data.</text>
</comment>
<dbReference type="AlphaFoldDB" id="A0AA40BLT7"/>
<evidence type="ECO:0000259" key="1">
    <source>
        <dbReference type="Pfam" id="PF24968"/>
    </source>
</evidence>
<keyword evidence="3" id="KW-1185">Reference proteome</keyword>
<evidence type="ECO:0000313" key="2">
    <source>
        <dbReference type="EMBL" id="KAK0736511.1"/>
    </source>
</evidence>
<sequence length="247" mass="27861">MTSSSTGKSTHYNLIYDTLPDNGIPPDTPFLSWPVAKVHHDTYNLGPIFEDDGTVNGSKNHWVMVLECPSVNGQVRVSMDSKKNTRHGHFGTTVTRQFTVGHFLDRALASGWHSYRMACDARGGYKGCQHHLRIVTQGLIRLGWVAEKSDDGLTMDQYLNFNYFIDDDLDVNHPNYLTRNYHKALEAVAQSSGPFAVVTENAALGASEVGLAYYLPKILGKRRERSKSPESWRVRKVEPDQKRTRHN</sequence>
<feature type="domain" description="DUF7770" evidence="1">
    <location>
        <begin position="60"/>
        <end position="163"/>
    </location>
</feature>
<name>A0AA40BLT7_9PEZI</name>
<dbReference type="EMBL" id="JAUKTV010000006">
    <property type="protein sequence ID" value="KAK0736511.1"/>
    <property type="molecule type" value="Genomic_DNA"/>
</dbReference>
<proteinExistence type="predicted"/>
<reference evidence="2" key="1">
    <citation type="submission" date="2023-06" db="EMBL/GenBank/DDBJ databases">
        <title>Genome-scale phylogeny and comparative genomics of the fungal order Sordariales.</title>
        <authorList>
            <consortium name="Lawrence Berkeley National Laboratory"/>
            <person name="Hensen N."/>
            <person name="Bonometti L."/>
            <person name="Westerberg I."/>
            <person name="Brannstrom I.O."/>
            <person name="Guillou S."/>
            <person name="Cros-Aarteil S."/>
            <person name="Calhoun S."/>
            <person name="Haridas S."/>
            <person name="Kuo A."/>
            <person name="Mondo S."/>
            <person name="Pangilinan J."/>
            <person name="Riley R."/>
            <person name="Labutti K."/>
            <person name="Andreopoulos B."/>
            <person name="Lipzen A."/>
            <person name="Chen C."/>
            <person name="Yanf M."/>
            <person name="Daum C."/>
            <person name="Ng V."/>
            <person name="Clum A."/>
            <person name="Steindorff A."/>
            <person name="Ohm R."/>
            <person name="Martin F."/>
            <person name="Silar P."/>
            <person name="Natvig D."/>
            <person name="Lalanne C."/>
            <person name="Gautier V."/>
            <person name="Ament-Velasquez S.L."/>
            <person name="Kruys A."/>
            <person name="Hutchinson M.I."/>
            <person name="Powell A.J."/>
            <person name="Barry K."/>
            <person name="Miller A.N."/>
            <person name="Grigoriev I.V."/>
            <person name="Debuchy R."/>
            <person name="Gladieux P."/>
            <person name="Thoren M.H."/>
            <person name="Johannesson H."/>
        </authorList>
    </citation>
    <scope>NUCLEOTIDE SEQUENCE</scope>
    <source>
        <strain evidence="2">CBS 540.89</strain>
    </source>
</reference>
<accession>A0AA40BLT7</accession>
<dbReference type="Pfam" id="PF24968">
    <property type="entry name" value="DUF7770"/>
    <property type="match status" value="1"/>
</dbReference>
<dbReference type="Proteomes" id="UP001172159">
    <property type="component" value="Unassembled WGS sequence"/>
</dbReference>
<organism evidence="2 3">
    <name type="scientific">Apiosordaria backusii</name>
    <dbReference type="NCBI Taxonomy" id="314023"/>
    <lineage>
        <taxon>Eukaryota</taxon>
        <taxon>Fungi</taxon>
        <taxon>Dikarya</taxon>
        <taxon>Ascomycota</taxon>
        <taxon>Pezizomycotina</taxon>
        <taxon>Sordariomycetes</taxon>
        <taxon>Sordariomycetidae</taxon>
        <taxon>Sordariales</taxon>
        <taxon>Lasiosphaeriaceae</taxon>
        <taxon>Apiosordaria</taxon>
    </lineage>
</organism>
<protein>
    <recommendedName>
        <fullName evidence="1">DUF7770 domain-containing protein</fullName>
    </recommendedName>
</protein>
<gene>
    <name evidence="2" type="ORF">B0T21DRAFT_411687</name>
</gene>
<dbReference type="InterPro" id="IPR056672">
    <property type="entry name" value="DUF7770"/>
</dbReference>
<evidence type="ECO:0000313" key="3">
    <source>
        <dbReference type="Proteomes" id="UP001172159"/>
    </source>
</evidence>